<keyword evidence="4" id="KW-0902">Two-component regulatory system</keyword>
<proteinExistence type="predicted"/>
<evidence type="ECO:0000256" key="1">
    <source>
        <dbReference type="ARBA" id="ARBA00000085"/>
    </source>
</evidence>
<dbReference type="InterPro" id="IPR035965">
    <property type="entry name" value="PAS-like_dom_sf"/>
</dbReference>
<dbReference type="PROSITE" id="PS50109">
    <property type="entry name" value="HIS_KIN"/>
    <property type="match status" value="1"/>
</dbReference>
<evidence type="ECO:0000259" key="8">
    <source>
        <dbReference type="PROSITE" id="PS50110"/>
    </source>
</evidence>
<feature type="domain" description="Response regulatory" evidence="8">
    <location>
        <begin position="694"/>
        <end position="813"/>
    </location>
</feature>
<reference evidence="10 11" key="1">
    <citation type="submission" date="2024-05" db="EMBL/GenBank/DDBJ databases">
        <authorList>
            <consortium name="Candidatus Magnetaquicoccaceae bacterium FCR-1 genome sequencing consortium"/>
            <person name="Shimoshige H."/>
            <person name="Shimamura S."/>
            <person name="Taoka A."/>
            <person name="Kobayashi H."/>
            <person name="Maekawa T."/>
        </authorList>
    </citation>
    <scope>NUCLEOTIDE SEQUENCE [LARGE SCALE GENOMIC DNA]</scope>
    <source>
        <strain evidence="10 11">FCR-1</strain>
    </source>
</reference>
<dbReference type="Proteomes" id="UP001628193">
    <property type="component" value="Unassembled WGS sequence"/>
</dbReference>
<dbReference type="Pfam" id="PF00512">
    <property type="entry name" value="HisKA"/>
    <property type="match status" value="1"/>
</dbReference>
<feature type="coiled-coil region" evidence="6">
    <location>
        <begin position="8"/>
        <end position="35"/>
    </location>
</feature>
<dbReference type="InterPro" id="IPR000014">
    <property type="entry name" value="PAS"/>
</dbReference>
<sequence>MAATDPQVHHLRERLQKLAEEKSNLQLILSLIERLTTGFNPRDMVQQMLTSVIEIIGGTDMTIHYWIGNELHLASFLGEERVVGSIDDPLSAQVAMRREFIEHACGQVDPMLHDGITPGPWHWAFPLLVGTELIGVVKIENIQINSSTLRRHLPIFFTHLALTLGNCIREHIRRDAEAALRKKTEELDRYFINSLDLLCIADMQGTFRKLNPAWRETLGYPLIELEGRRVLDFVHPDDMAATLEAIGTLTLRLPVINFVNRFLHKNGGSRWIEWHARAVDDLIYAVARDITARKELEQSLLAQQRQYEELTSRIPVGVYKFRIHADGSMGFDYVSDRFCQLTSQSREAILNNFNAAFDPIHPEDITDFIAANREAGRALKPFRWEGRFLIHGQVRWVLIESTGQRESNGDSIWDGVIADVTERHLFEAELRHAKEAAEAGNRAKGEFLAAMSHEIRTPMNVVLGMAELLLDTELTDKQHHYAQTMHHSGRALLGVINDILDFSRIEAGRLQLVDEIFSPALLVEETVQLMRLSAEEKGLTMHASISPAIPEAMLGDDGRLRQVLINLLGNAIKFTARGRVEVNLTVHPEERDMLLFSVSDTGIGVPTEQLEHIFEQFTQADFGITRRYGGTGLGLAISRHLVGMMGGWIRVQSQPGVGSTFHFTMPMRLAQTSLHPTVPPSDPCPIVTPVAGLDILLAEDVEENRMLFEAYLLGTPHRLVQAVDGIEAVDRFVGGRFDVVVMDVQMPRMDGYTATRRIRQWEKEHDRVPVPIITLSAHALEGELERCRVAGANVYLTKPISKKKLLSELQKLCERKQTQDANTGEG</sequence>
<comment type="catalytic activity">
    <reaction evidence="1">
        <text>ATP + protein L-histidine = ADP + protein N-phospho-L-histidine.</text>
        <dbReference type="EC" id="2.7.13.3"/>
    </reaction>
</comment>
<evidence type="ECO:0000313" key="11">
    <source>
        <dbReference type="Proteomes" id="UP001628193"/>
    </source>
</evidence>
<dbReference type="EMBL" id="BAAFGK010000004">
    <property type="protein sequence ID" value="GAB0056887.1"/>
    <property type="molecule type" value="Genomic_DNA"/>
</dbReference>
<dbReference type="EC" id="2.7.13.3" evidence="2"/>
<feature type="domain" description="Histidine kinase" evidence="7">
    <location>
        <begin position="450"/>
        <end position="669"/>
    </location>
</feature>
<dbReference type="Pfam" id="PF00072">
    <property type="entry name" value="Response_reg"/>
    <property type="match status" value="1"/>
</dbReference>
<dbReference type="CDD" id="cd00082">
    <property type="entry name" value="HisKA"/>
    <property type="match status" value="1"/>
</dbReference>
<dbReference type="InterPro" id="IPR005467">
    <property type="entry name" value="His_kinase_dom"/>
</dbReference>
<dbReference type="InterPro" id="IPR003661">
    <property type="entry name" value="HisK_dim/P_dom"/>
</dbReference>
<evidence type="ECO:0000256" key="2">
    <source>
        <dbReference type="ARBA" id="ARBA00012438"/>
    </source>
</evidence>
<evidence type="ECO:0000259" key="9">
    <source>
        <dbReference type="PROSITE" id="PS50112"/>
    </source>
</evidence>
<organism evidence="10 11">
    <name type="scientific">Candidatus Magnetaquiglobus chichijimensis</name>
    <dbReference type="NCBI Taxonomy" id="3141448"/>
    <lineage>
        <taxon>Bacteria</taxon>
        <taxon>Pseudomonadati</taxon>
        <taxon>Pseudomonadota</taxon>
        <taxon>Magnetococcia</taxon>
        <taxon>Magnetococcales</taxon>
        <taxon>Candidatus Magnetaquicoccaceae</taxon>
        <taxon>Candidatus Magnetaquiglobus</taxon>
    </lineage>
</organism>
<dbReference type="SMART" id="SM00387">
    <property type="entry name" value="HATPase_c"/>
    <property type="match status" value="1"/>
</dbReference>
<feature type="domain" description="PAS" evidence="9">
    <location>
        <begin position="183"/>
        <end position="246"/>
    </location>
</feature>
<evidence type="ECO:0000256" key="3">
    <source>
        <dbReference type="ARBA" id="ARBA00022553"/>
    </source>
</evidence>
<dbReference type="PANTHER" id="PTHR45339:SF1">
    <property type="entry name" value="HYBRID SIGNAL TRANSDUCTION HISTIDINE KINASE J"/>
    <property type="match status" value="1"/>
</dbReference>
<keyword evidence="10" id="KW-0808">Transferase</keyword>
<keyword evidence="10" id="KW-0418">Kinase</keyword>
<dbReference type="Pfam" id="PF02518">
    <property type="entry name" value="HATPase_c"/>
    <property type="match status" value="1"/>
</dbReference>
<dbReference type="CDD" id="cd17546">
    <property type="entry name" value="REC_hyHK_CKI1_RcsC-like"/>
    <property type="match status" value="1"/>
</dbReference>
<dbReference type="Pfam" id="PF08448">
    <property type="entry name" value="PAS_4"/>
    <property type="match status" value="1"/>
</dbReference>
<dbReference type="SMART" id="SM00086">
    <property type="entry name" value="PAC"/>
    <property type="match status" value="2"/>
</dbReference>
<dbReference type="InterPro" id="IPR036890">
    <property type="entry name" value="HATPase_C_sf"/>
</dbReference>
<dbReference type="GO" id="GO:0004673">
    <property type="term" value="F:protein histidine kinase activity"/>
    <property type="evidence" value="ECO:0007669"/>
    <property type="project" value="UniProtKB-EC"/>
</dbReference>
<feature type="modified residue" description="4-aspartylphosphate" evidence="5">
    <location>
        <position position="743"/>
    </location>
</feature>
<dbReference type="SUPFAM" id="SSF52172">
    <property type="entry name" value="CheY-like"/>
    <property type="match status" value="1"/>
</dbReference>
<evidence type="ECO:0000256" key="5">
    <source>
        <dbReference type="PROSITE-ProRule" id="PRU00169"/>
    </source>
</evidence>
<dbReference type="PANTHER" id="PTHR45339">
    <property type="entry name" value="HYBRID SIGNAL TRANSDUCTION HISTIDINE KINASE J"/>
    <property type="match status" value="1"/>
</dbReference>
<keyword evidence="11" id="KW-1185">Reference proteome</keyword>
<dbReference type="Gene3D" id="3.30.565.10">
    <property type="entry name" value="Histidine kinase-like ATPase, C-terminal domain"/>
    <property type="match status" value="1"/>
</dbReference>
<dbReference type="SMART" id="SM00091">
    <property type="entry name" value="PAS"/>
    <property type="match status" value="2"/>
</dbReference>
<dbReference type="SUPFAM" id="SSF55785">
    <property type="entry name" value="PYP-like sensor domain (PAS domain)"/>
    <property type="match status" value="2"/>
</dbReference>
<evidence type="ECO:0000313" key="10">
    <source>
        <dbReference type="EMBL" id="GAB0056887.1"/>
    </source>
</evidence>
<dbReference type="PROSITE" id="PS50110">
    <property type="entry name" value="RESPONSE_REGULATORY"/>
    <property type="match status" value="1"/>
</dbReference>
<protein>
    <recommendedName>
        <fullName evidence="2">histidine kinase</fullName>
        <ecNumber evidence="2">2.7.13.3</ecNumber>
    </recommendedName>
</protein>
<comment type="caution">
    <text evidence="10">The sequence shown here is derived from an EMBL/GenBank/DDBJ whole genome shotgun (WGS) entry which is preliminary data.</text>
</comment>
<dbReference type="SMART" id="SM00388">
    <property type="entry name" value="HisKA"/>
    <property type="match status" value="1"/>
</dbReference>
<dbReference type="NCBIfam" id="TIGR00229">
    <property type="entry name" value="sensory_box"/>
    <property type="match status" value="1"/>
</dbReference>
<accession>A0ABQ0C7M4</accession>
<keyword evidence="3 5" id="KW-0597">Phosphoprotein</keyword>
<dbReference type="InterPro" id="IPR001789">
    <property type="entry name" value="Sig_transdc_resp-reg_receiver"/>
</dbReference>
<dbReference type="InterPro" id="IPR036097">
    <property type="entry name" value="HisK_dim/P_sf"/>
</dbReference>
<dbReference type="PRINTS" id="PR00344">
    <property type="entry name" value="BCTRLSENSOR"/>
</dbReference>
<dbReference type="SUPFAM" id="SSF55781">
    <property type="entry name" value="GAF domain-like"/>
    <property type="match status" value="1"/>
</dbReference>
<dbReference type="InterPro" id="IPR013656">
    <property type="entry name" value="PAS_4"/>
</dbReference>
<dbReference type="PROSITE" id="PS50112">
    <property type="entry name" value="PAS"/>
    <property type="match status" value="1"/>
</dbReference>
<dbReference type="Gene3D" id="3.40.50.2300">
    <property type="match status" value="1"/>
</dbReference>
<dbReference type="RefSeq" id="WP_420904603.1">
    <property type="nucleotide sequence ID" value="NZ_BAAFGK010000004.1"/>
</dbReference>
<name>A0ABQ0C7M4_9PROT</name>
<keyword evidence="6" id="KW-0175">Coiled coil</keyword>
<dbReference type="InterPro" id="IPR011006">
    <property type="entry name" value="CheY-like_superfamily"/>
</dbReference>
<dbReference type="InterPro" id="IPR004358">
    <property type="entry name" value="Sig_transdc_His_kin-like_C"/>
</dbReference>
<evidence type="ECO:0000256" key="4">
    <source>
        <dbReference type="ARBA" id="ARBA00023012"/>
    </source>
</evidence>
<gene>
    <name evidence="10" type="primary">rcsC_26</name>
    <name evidence="10" type="ORF">SIID45300_01202</name>
</gene>
<dbReference type="SMART" id="SM00448">
    <property type="entry name" value="REC"/>
    <property type="match status" value="1"/>
</dbReference>
<dbReference type="SUPFAM" id="SSF47384">
    <property type="entry name" value="Homodimeric domain of signal transducing histidine kinase"/>
    <property type="match status" value="1"/>
</dbReference>
<dbReference type="InterPro" id="IPR001610">
    <property type="entry name" value="PAC"/>
</dbReference>
<reference evidence="10 11" key="2">
    <citation type="submission" date="2024-09" db="EMBL/GenBank/DDBJ databases">
        <title>Draft genome sequence of Candidatus Magnetaquicoccaceae bacterium FCR-1.</title>
        <authorList>
            <person name="Shimoshige H."/>
            <person name="Shimamura S."/>
            <person name="Taoka A."/>
            <person name="Kobayashi H."/>
            <person name="Maekawa T."/>
        </authorList>
    </citation>
    <scope>NUCLEOTIDE SEQUENCE [LARGE SCALE GENOMIC DNA]</scope>
    <source>
        <strain evidence="10 11">FCR-1</strain>
    </source>
</reference>
<evidence type="ECO:0000256" key="6">
    <source>
        <dbReference type="SAM" id="Coils"/>
    </source>
</evidence>
<dbReference type="Gene3D" id="1.10.287.130">
    <property type="match status" value="1"/>
</dbReference>
<dbReference type="CDD" id="cd16922">
    <property type="entry name" value="HATPase_EvgS-ArcB-TorS-like"/>
    <property type="match status" value="1"/>
</dbReference>
<dbReference type="Gene3D" id="3.30.450.20">
    <property type="entry name" value="PAS domain"/>
    <property type="match status" value="2"/>
</dbReference>
<evidence type="ECO:0000259" key="7">
    <source>
        <dbReference type="PROSITE" id="PS50109"/>
    </source>
</evidence>
<dbReference type="InterPro" id="IPR003594">
    <property type="entry name" value="HATPase_dom"/>
</dbReference>
<dbReference type="SUPFAM" id="SSF55874">
    <property type="entry name" value="ATPase domain of HSP90 chaperone/DNA topoisomerase II/histidine kinase"/>
    <property type="match status" value="1"/>
</dbReference>
<dbReference type="CDD" id="cd00130">
    <property type="entry name" value="PAS"/>
    <property type="match status" value="2"/>
</dbReference>